<keyword evidence="6" id="KW-0508">mRNA splicing</keyword>
<feature type="domain" description="TOG" evidence="9">
    <location>
        <begin position="889"/>
        <end position="1123"/>
    </location>
</feature>
<evidence type="ECO:0000313" key="11">
    <source>
        <dbReference type="Proteomes" id="UP001438707"/>
    </source>
</evidence>
<dbReference type="InterPro" id="IPR011989">
    <property type="entry name" value="ARM-like"/>
</dbReference>
<keyword evidence="3" id="KW-0507">mRNA processing</keyword>
<comment type="caution">
    <text evidence="10">The sequence shown here is derived from an EMBL/GenBank/DDBJ whole genome shotgun (WGS) entry which is preliminary data.</text>
</comment>
<dbReference type="Gene3D" id="1.25.10.10">
    <property type="entry name" value="Leucine-rich Repeat Variant"/>
    <property type="match status" value="3"/>
</dbReference>
<dbReference type="PANTHER" id="PTHR12097">
    <property type="entry name" value="SPLICING FACTOR 3B, SUBUNIT 1-RELATED"/>
    <property type="match status" value="1"/>
</dbReference>
<dbReference type="FunFam" id="1.25.10.10:FF:000073">
    <property type="entry name" value="Splicing factor 3b, subunit 1"/>
    <property type="match status" value="1"/>
</dbReference>
<feature type="region of interest" description="Disordered" evidence="8">
    <location>
        <begin position="1"/>
        <end position="45"/>
    </location>
</feature>
<dbReference type="InterPro" id="IPR038737">
    <property type="entry name" value="SF3b_su1-like"/>
</dbReference>
<evidence type="ECO:0000256" key="6">
    <source>
        <dbReference type="ARBA" id="ARBA00023187"/>
    </source>
</evidence>
<evidence type="ECO:0000259" key="9">
    <source>
        <dbReference type="SMART" id="SM01349"/>
    </source>
</evidence>
<dbReference type="Pfam" id="PF22646">
    <property type="entry name" value="PPP2R1A-like_HEAT"/>
    <property type="match status" value="1"/>
</dbReference>
<name>A0AAW1SB88_9CHLO</name>
<dbReference type="Pfam" id="PF08920">
    <property type="entry name" value="SF3b1"/>
    <property type="match status" value="1"/>
</dbReference>
<dbReference type="FunFam" id="1.25.10.10:FF:000066">
    <property type="entry name" value="Splicing factor 3B subunit 1"/>
    <property type="match status" value="1"/>
</dbReference>
<dbReference type="InterPro" id="IPR015016">
    <property type="entry name" value="SF3b_su1"/>
</dbReference>
<proteinExistence type="inferred from homology"/>
<evidence type="ECO:0000256" key="3">
    <source>
        <dbReference type="ARBA" id="ARBA00022664"/>
    </source>
</evidence>
<sequence length="1311" mass="144932">MENGHANGGVATQQQGTSVTALADTDVYGSGTGPAGYDTSIAPAGDDMDTMEQVMASKLQSYTAPKSVMRDLPDEEAAAQVPGFQRQSQRIIDREDEYQQRRLNRMISPARNDPFVMGDRTPDARTRTYADTMKEAALARERDNTLRNIADKKRLEQEQASADLDRPTKASAPSFAAPAPVAAPPASKAAAGEKRRNRWDQASGGDAKKPRVSEWDTDATPGRVAVDATPGRWDATPGPDATPGQLDADATPGRWDATPQAASRWDATPTPGRLDAGEPTPRRNRWDQTPTPGRVADGATPGWAPGETPAGGLGATPTPKRGRSRWDETPMGPGMTPGGMTPGATPGPGATPMMGATPTIGPTPMGGMGMETPSPSQLGKVPLSAEQYQSLRWEREIEERNRFLSDEELDSMLPPDGYKVLEPPSGYAPIRTPARKLMGTPTPIGGTPMYQIPEEDRGQQFDVPQAIEGLPELKPEDHQYFGKLLKEAENEELSAEEAKERKIMKLLLKVKNGTPPQRKSALRQLTDKARELGAGPLFNQILPLLMSPTLEDQERHLLVKVIDRVLYKLDELVRPYVHKILVVIEPLLIDEDYYARVEGREIIANLSKAAGLATMIAAMRPDIDNIDEYVRNTTARAFSVVASALGIPALLPFLKAVCLSKKSWQARHTGIKIVQQISILLGCAVLPHLKSLVDIVKHGLVDENQKVKTITSLTIAALAEAAAPYGIESFDDVLEPLWKGIRLLRGKVLAAFLKSIGFIIPLMDSMYANYYTREVMVILIREFQTPDEEMKKIVLKVVKQCVGTEGVQPDYIRLEILPEFFRNFWVRRMALDRRNYRQLVETTVEIANKVGSAEIVGRVVEDLKDESEPYRRMVMETIDKVVKDLGSADIDARLEELLIDGILYAFQEQVSDDANVMLNGFGTVVNSLKMRAKPYLPQICGTIKWRLNNKSAKIRQQAADLIARIAIVMKQCDEEKLLGHLGVVLYEYLGEEYPEVLGSILSALKSIVNVIGMTKMTPPIKDLLPRLTPILKNRHEKVQENCIDLVGRIADRGAEFVPAREWMRICFELLEMLKAHKKGIRRATVNTFGYIAKAIGPQDVLVTLLNNLKVQERQNRVCTTVAIAIVAETCSPFTVLPALMNEYKVPELNVQNGVLKALSFLFEYIGEMGKDYIYSVSPLLEDALMDRDLVHRQTAASVVQHMSMGVAGLGCEDALLHLLNFVWPNIFETSPHVVNAVMGAIDGCRLALGPAFVLSYTLQGLFHPARRVRETYWKVYNNLYIGAQDALVAAYPRLPDEGINTYQRHELDVFV</sequence>
<keyword evidence="7" id="KW-0539">Nucleus</keyword>
<protein>
    <recommendedName>
        <fullName evidence="9">TOG domain-containing protein</fullName>
    </recommendedName>
</protein>
<dbReference type="GO" id="GO:0003729">
    <property type="term" value="F:mRNA binding"/>
    <property type="evidence" value="ECO:0007669"/>
    <property type="project" value="InterPro"/>
</dbReference>
<dbReference type="InterPro" id="IPR016024">
    <property type="entry name" value="ARM-type_fold"/>
</dbReference>
<evidence type="ECO:0000256" key="5">
    <source>
        <dbReference type="ARBA" id="ARBA00022737"/>
    </source>
</evidence>
<dbReference type="GO" id="GO:0000245">
    <property type="term" value="P:spliceosomal complex assembly"/>
    <property type="evidence" value="ECO:0007669"/>
    <property type="project" value="InterPro"/>
</dbReference>
<organism evidence="10 11">
    <name type="scientific">Apatococcus lobatus</name>
    <dbReference type="NCBI Taxonomy" id="904363"/>
    <lineage>
        <taxon>Eukaryota</taxon>
        <taxon>Viridiplantae</taxon>
        <taxon>Chlorophyta</taxon>
        <taxon>core chlorophytes</taxon>
        <taxon>Trebouxiophyceae</taxon>
        <taxon>Chlorellales</taxon>
        <taxon>Chlorellaceae</taxon>
        <taxon>Apatococcus</taxon>
    </lineage>
</organism>
<evidence type="ECO:0000256" key="1">
    <source>
        <dbReference type="ARBA" id="ARBA00004123"/>
    </source>
</evidence>
<evidence type="ECO:0000256" key="4">
    <source>
        <dbReference type="ARBA" id="ARBA00022728"/>
    </source>
</evidence>
<dbReference type="GO" id="GO:0005681">
    <property type="term" value="C:spliceosomal complex"/>
    <property type="evidence" value="ECO:0007669"/>
    <property type="project" value="UniProtKB-KW"/>
</dbReference>
<evidence type="ECO:0000256" key="7">
    <source>
        <dbReference type="ARBA" id="ARBA00023242"/>
    </source>
</evidence>
<evidence type="ECO:0000313" key="10">
    <source>
        <dbReference type="EMBL" id="KAK9843199.1"/>
    </source>
</evidence>
<keyword evidence="4" id="KW-0747">Spliceosome</keyword>
<dbReference type="SUPFAM" id="SSF48371">
    <property type="entry name" value="ARM repeat"/>
    <property type="match status" value="1"/>
</dbReference>
<dbReference type="Proteomes" id="UP001438707">
    <property type="component" value="Unassembled WGS sequence"/>
</dbReference>
<feature type="compositionally biased region" description="Polar residues" evidence="8">
    <location>
        <begin position="10"/>
        <end position="20"/>
    </location>
</feature>
<comment type="subcellular location">
    <subcellularLocation>
        <location evidence="1">Nucleus</location>
    </subcellularLocation>
</comment>
<reference evidence="10 11" key="1">
    <citation type="journal article" date="2024" name="Nat. Commun.">
        <title>Phylogenomics reveals the evolutionary origins of lichenization in chlorophyte algae.</title>
        <authorList>
            <person name="Puginier C."/>
            <person name="Libourel C."/>
            <person name="Otte J."/>
            <person name="Skaloud P."/>
            <person name="Haon M."/>
            <person name="Grisel S."/>
            <person name="Petersen M."/>
            <person name="Berrin J.G."/>
            <person name="Delaux P.M."/>
            <person name="Dal Grande F."/>
            <person name="Keller J."/>
        </authorList>
    </citation>
    <scope>NUCLEOTIDE SEQUENCE [LARGE SCALE GENOMIC DNA]</scope>
    <source>
        <strain evidence="10 11">SAG 2145</strain>
    </source>
</reference>
<dbReference type="InterPro" id="IPR054573">
    <property type="entry name" value="PP2A/SF3B1-like_HEAT"/>
</dbReference>
<feature type="region of interest" description="Disordered" evidence="8">
    <location>
        <begin position="135"/>
        <end position="339"/>
    </location>
</feature>
<dbReference type="FunFam" id="1.25.10.10:FF:000069">
    <property type="entry name" value="Splicing factor 3B subunit 1"/>
    <property type="match status" value="1"/>
</dbReference>
<keyword evidence="11" id="KW-1185">Reference proteome</keyword>
<comment type="similarity">
    <text evidence="2">Belongs to the SF3B1 family.</text>
</comment>
<accession>A0AAW1SB88</accession>
<evidence type="ECO:0000256" key="2">
    <source>
        <dbReference type="ARBA" id="ARBA00005754"/>
    </source>
</evidence>
<dbReference type="EMBL" id="JALJOS010000002">
    <property type="protein sequence ID" value="KAK9843199.1"/>
    <property type="molecule type" value="Genomic_DNA"/>
</dbReference>
<gene>
    <name evidence="10" type="ORF">WJX74_008571</name>
</gene>
<feature type="compositionally biased region" description="Basic and acidic residues" evidence="8">
    <location>
        <begin position="135"/>
        <end position="168"/>
    </location>
</feature>
<evidence type="ECO:0000256" key="8">
    <source>
        <dbReference type="SAM" id="MobiDB-lite"/>
    </source>
</evidence>
<dbReference type="SMART" id="SM01349">
    <property type="entry name" value="TOG"/>
    <property type="match status" value="1"/>
</dbReference>
<dbReference type="InterPro" id="IPR034085">
    <property type="entry name" value="TOG"/>
</dbReference>
<feature type="compositionally biased region" description="Low complexity" evidence="8">
    <location>
        <begin position="170"/>
        <end position="190"/>
    </location>
</feature>
<keyword evidence="5" id="KW-0677">Repeat</keyword>